<dbReference type="AlphaFoldDB" id="A0A2N9HL24"/>
<reference evidence="1" key="1">
    <citation type="submission" date="2018-02" db="EMBL/GenBank/DDBJ databases">
        <authorList>
            <person name="Cohen D.B."/>
            <person name="Kent A.D."/>
        </authorList>
    </citation>
    <scope>NUCLEOTIDE SEQUENCE</scope>
</reference>
<dbReference type="EMBL" id="OIVN01003613">
    <property type="protein sequence ID" value="SPD12443.1"/>
    <property type="molecule type" value="Genomic_DNA"/>
</dbReference>
<gene>
    <name evidence="1" type="ORF">FSB_LOCUS40325</name>
</gene>
<name>A0A2N9HL24_FAGSY</name>
<accession>A0A2N9HL24</accession>
<protein>
    <submittedName>
        <fullName evidence="1">Uncharacterized protein</fullName>
    </submittedName>
</protein>
<sequence>MLAVVAVELRWSRWSCGGHSGVASSVSRWVAKAWACGLEIWTADLETFNDRSGDLLDGCGVFGVDGCCEFVVAVMLGGGVWLLDGSGWLAGWLVVVFWVGRGGNGWPAMLGLDLRGGSRWGGELRGGSRWPGEGFVEEGCSGV</sequence>
<organism evidence="1">
    <name type="scientific">Fagus sylvatica</name>
    <name type="common">Beechnut</name>
    <dbReference type="NCBI Taxonomy" id="28930"/>
    <lineage>
        <taxon>Eukaryota</taxon>
        <taxon>Viridiplantae</taxon>
        <taxon>Streptophyta</taxon>
        <taxon>Embryophyta</taxon>
        <taxon>Tracheophyta</taxon>
        <taxon>Spermatophyta</taxon>
        <taxon>Magnoliopsida</taxon>
        <taxon>eudicotyledons</taxon>
        <taxon>Gunneridae</taxon>
        <taxon>Pentapetalae</taxon>
        <taxon>rosids</taxon>
        <taxon>fabids</taxon>
        <taxon>Fagales</taxon>
        <taxon>Fagaceae</taxon>
        <taxon>Fagus</taxon>
    </lineage>
</organism>
<evidence type="ECO:0000313" key="1">
    <source>
        <dbReference type="EMBL" id="SPD12443.1"/>
    </source>
</evidence>
<proteinExistence type="predicted"/>